<name>A0A9P7EZN8_9AGAM</name>
<dbReference type="InterPro" id="IPR011050">
    <property type="entry name" value="Pectin_lyase_fold/virulence"/>
</dbReference>
<feature type="chain" id="PRO_5040440158" evidence="1">
    <location>
        <begin position="25"/>
        <end position="641"/>
    </location>
</feature>
<dbReference type="OrthoDB" id="1046782at2759"/>
<evidence type="ECO:0000313" key="3">
    <source>
        <dbReference type="EMBL" id="KAG2097978.1"/>
    </source>
</evidence>
<dbReference type="InterPro" id="IPR012334">
    <property type="entry name" value="Pectin_lyas_fold"/>
</dbReference>
<dbReference type="EMBL" id="JABBWM010000063">
    <property type="protein sequence ID" value="KAG2097978.1"/>
    <property type="molecule type" value="Genomic_DNA"/>
</dbReference>
<organism evidence="3 4">
    <name type="scientific">Suillus discolor</name>
    <dbReference type="NCBI Taxonomy" id="1912936"/>
    <lineage>
        <taxon>Eukaryota</taxon>
        <taxon>Fungi</taxon>
        <taxon>Dikarya</taxon>
        <taxon>Basidiomycota</taxon>
        <taxon>Agaricomycotina</taxon>
        <taxon>Agaricomycetes</taxon>
        <taxon>Agaricomycetidae</taxon>
        <taxon>Boletales</taxon>
        <taxon>Suillineae</taxon>
        <taxon>Suillaceae</taxon>
        <taxon>Suillus</taxon>
    </lineage>
</organism>
<evidence type="ECO:0000259" key="2">
    <source>
        <dbReference type="Pfam" id="PF12708"/>
    </source>
</evidence>
<dbReference type="Gene3D" id="2.160.20.10">
    <property type="entry name" value="Single-stranded right-handed beta-helix, Pectin lyase-like"/>
    <property type="match status" value="2"/>
</dbReference>
<dbReference type="CDD" id="cd23668">
    <property type="entry name" value="GH55_beta13glucanase-like"/>
    <property type="match status" value="1"/>
</dbReference>
<dbReference type="Proteomes" id="UP000823399">
    <property type="component" value="Unassembled WGS sequence"/>
</dbReference>
<dbReference type="AlphaFoldDB" id="A0A9P7EZN8"/>
<dbReference type="GeneID" id="64705822"/>
<keyword evidence="3" id="KW-0378">Hydrolase</keyword>
<dbReference type="RefSeq" id="XP_041288736.1">
    <property type="nucleotide sequence ID" value="XM_041443563.1"/>
</dbReference>
<evidence type="ECO:0000256" key="1">
    <source>
        <dbReference type="SAM" id="SignalP"/>
    </source>
</evidence>
<keyword evidence="4" id="KW-1185">Reference proteome</keyword>
<reference evidence="3" key="1">
    <citation type="journal article" date="2020" name="New Phytol.">
        <title>Comparative genomics reveals dynamic genome evolution in host specialist ectomycorrhizal fungi.</title>
        <authorList>
            <person name="Lofgren L.A."/>
            <person name="Nguyen N.H."/>
            <person name="Vilgalys R."/>
            <person name="Ruytinx J."/>
            <person name="Liao H.L."/>
            <person name="Branco S."/>
            <person name="Kuo A."/>
            <person name="LaButti K."/>
            <person name="Lipzen A."/>
            <person name="Andreopoulos W."/>
            <person name="Pangilinan J."/>
            <person name="Riley R."/>
            <person name="Hundley H."/>
            <person name="Na H."/>
            <person name="Barry K."/>
            <person name="Grigoriev I.V."/>
            <person name="Stajich J.E."/>
            <person name="Kennedy P.G."/>
        </authorList>
    </citation>
    <scope>NUCLEOTIDE SEQUENCE</scope>
    <source>
        <strain evidence="3">FC423</strain>
    </source>
</reference>
<evidence type="ECO:0000313" key="4">
    <source>
        <dbReference type="Proteomes" id="UP000823399"/>
    </source>
</evidence>
<sequence length="641" mass="67792">MSHYSKSLLLSSLFALSTLVSGLGRSCSAPLGSGTAAPSDPPEFLPGFQECQGFGAKGDGVTDDTAAISSAMFSGGQCGGGSCNSSTVTPAIVTYLVSSAIETYYYMQIIGDAKKPPTLLASSSFNGFAVIDADPHIPNDWGAQWFTNQNNFYRSVRNLIIDLGQIPASISAIGLHWQVSQGTSLINTVVEMSTASNDSHHWRYVHGEWEYGIQVGNLQFTVRNLTVNNAATGLPTAVSGIWNWGFTFQGVTINDCEVCVELTVGSEAIIDAVETNTTIFVRSSLSNVLTAVGVTGGITVLAGGTTTIASWGQGNVYSGTSGSKTFTQGNIVSANKPSVLLDSAGQIFGKVYPQYENYGVSQFISIKSQGAKGDGHTDDTTAIQNTLDEYAGCKIIFFDAGTYYVTIPTGAQIVGEAWSVIMAGGSAFNEQKNPCVVIQAGAANSQGVLEISDMVFTTAGPTSGATMIEWNVHDPSGQQAAAGMWDTILAVGTNMQYSQCPPGSVNSACQAAFLGIHLTSESSAYLEGTWVWTADHDLDTSGSSNISIFTGRGILAESHGPVWLIGTCYFTSCQQTSWVGVRWRKPHLPWGYPGPSLTHTARPGVNRLLPDEHEMKMRGLSPMALGLVVVCQSELVFMDDG</sequence>
<feature type="domain" description="Rhamnogalacturonase A/B/Epimerase-like pectate lyase" evidence="2">
    <location>
        <begin position="363"/>
        <end position="473"/>
    </location>
</feature>
<feature type="domain" description="Rhamnogalacturonase A/B/Epimerase-like pectate lyase" evidence="2">
    <location>
        <begin position="53"/>
        <end position="259"/>
    </location>
</feature>
<accession>A0A9P7EZN8</accession>
<protein>
    <submittedName>
        <fullName evidence="3">Glycoside hydrolase family 55 protein</fullName>
    </submittedName>
</protein>
<dbReference type="GO" id="GO:0016787">
    <property type="term" value="F:hydrolase activity"/>
    <property type="evidence" value="ECO:0007669"/>
    <property type="project" value="UniProtKB-KW"/>
</dbReference>
<comment type="caution">
    <text evidence="3">The sequence shown here is derived from an EMBL/GenBank/DDBJ whole genome shotgun (WGS) entry which is preliminary data.</text>
</comment>
<gene>
    <name evidence="3" type="ORF">F5147DRAFT_816246</name>
</gene>
<keyword evidence="1" id="KW-0732">Signal</keyword>
<dbReference type="SUPFAM" id="SSF51126">
    <property type="entry name" value="Pectin lyase-like"/>
    <property type="match status" value="2"/>
</dbReference>
<dbReference type="InterPro" id="IPR024535">
    <property type="entry name" value="RHGA/B-epi-like_pectate_lyase"/>
</dbReference>
<feature type="signal peptide" evidence="1">
    <location>
        <begin position="1"/>
        <end position="24"/>
    </location>
</feature>
<dbReference type="Pfam" id="PF12708">
    <property type="entry name" value="Pect-lyase_RHGA_epim"/>
    <property type="match status" value="2"/>
</dbReference>
<proteinExistence type="predicted"/>